<comment type="similarity">
    <text evidence="1">Belongs to the ATP-dependent AMP-binding enzyme family.</text>
</comment>
<dbReference type="PANTHER" id="PTHR43107:SF15">
    <property type="entry name" value="FATTY ACID TRANSPORT PROTEIN 3, ISOFORM A"/>
    <property type="match status" value="1"/>
</dbReference>
<comment type="caution">
    <text evidence="7">The sequence shown here is derived from an EMBL/GenBank/DDBJ whole genome shotgun (WGS) entry which is preliminary data.</text>
</comment>
<dbReference type="InterPro" id="IPR045851">
    <property type="entry name" value="AMP-bd_C_sf"/>
</dbReference>
<evidence type="ECO:0000259" key="5">
    <source>
        <dbReference type="Pfam" id="PF00501"/>
    </source>
</evidence>
<reference evidence="7 8" key="1">
    <citation type="submission" date="2021-05" db="EMBL/GenBank/DDBJ databases">
        <title>Draft Genome Sequences of Clinical Respiratory Isolates of Mycobacterium goodii Recovered in Ireland.</title>
        <authorList>
            <person name="Flanagan P.R."/>
            <person name="Mok S."/>
            <person name="Roycroft E."/>
            <person name="Rogers T.R."/>
            <person name="Fitzgibbon M."/>
        </authorList>
    </citation>
    <scope>NUCLEOTIDE SEQUENCE [LARGE SCALE GENOMIC DNA]</scope>
    <source>
        <strain evidence="7 8">14IE55</strain>
    </source>
</reference>
<evidence type="ECO:0000256" key="2">
    <source>
        <dbReference type="ARBA" id="ARBA00022598"/>
    </source>
</evidence>
<dbReference type="Pfam" id="PF13193">
    <property type="entry name" value="AMP-binding_C"/>
    <property type="match status" value="1"/>
</dbReference>
<dbReference type="EMBL" id="JAHBOM010000002">
    <property type="protein sequence ID" value="MBU8821912.1"/>
    <property type="molecule type" value="Genomic_DNA"/>
</dbReference>
<keyword evidence="8" id="KW-1185">Reference proteome</keyword>
<dbReference type="Gene3D" id="3.30.300.30">
    <property type="match status" value="1"/>
</dbReference>
<dbReference type="InterPro" id="IPR025110">
    <property type="entry name" value="AMP-bd_C"/>
</dbReference>
<keyword evidence="3" id="KW-0547">Nucleotide-binding</keyword>
<dbReference type="PROSITE" id="PS00455">
    <property type="entry name" value="AMP_BINDING"/>
    <property type="match status" value="1"/>
</dbReference>
<protein>
    <submittedName>
        <fullName evidence="7">AMP-binding protein</fullName>
    </submittedName>
</protein>
<evidence type="ECO:0000313" key="8">
    <source>
        <dbReference type="Proteomes" id="UP000696413"/>
    </source>
</evidence>
<keyword evidence="2" id="KW-0436">Ligase</keyword>
<proteinExistence type="inferred from homology"/>
<dbReference type="Proteomes" id="UP000696413">
    <property type="component" value="Unassembled WGS sequence"/>
</dbReference>
<evidence type="ECO:0000256" key="4">
    <source>
        <dbReference type="ARBA" id="ARBA00022840"/>
    </source>
</evidence>
<dbReference type="Pfam" id="PF00501">
    <property type="entry name" value="AMP-binding"/>
    <property type="match status" value="1"/>
</dbReference>
<gene>
    <name evidence="7" type="ORF">KL859_03375</name>
</gene>
<keyword evidence="4" id="KW-0067">ATP-binding</keyword>
<dbReference type="InterPro" id="IPR020845">
    <property type="entry name" value="AMP-binding_CS"/>
</dbReference>
<accession>A0ABS6HGX0</accession>
<feature type="domain" description="AMP-binding enzyme C-terminal" evidence="6">
    <location>
        <begin position="417"/>
        <end position="493"/>
    </location>
</feature>
<evidence type="ECO:0000256" key="3">
    <source>
        <dbReference type="ARBA" id="ARBA00022741"/>
    </source>
</evidence>
<dbReference type="InterPro" id="IPR000873">
    <property type="entry name" value="AMP-dep_synth/lig_dom"/>
</dbReference>
<feature type="domain" description="AMP-dependent synthetase/ligase" evidence="5">
    <location>
        <begin position="12"/>
        <end position="367"/>
    </location>
</feature>
<dbReference type="SUPFAM" id="SSF56801">
    <property type="entry name" value="Acetyl-CoA synthetase-like"/>
    <property type="match status" value="1"/>
</dbReference>
<dbReference type="PANTHER" id="PTHR43107">
    <property type="entry name" value="LONG-CHAIN FATTY ACID TRANSPORT PROTEIN"/>
    <property type="match status" value="1"/>
</dbReference>
<name>A0ABS6HGX0_MYCGD</name>
<sequence>MHDDTTLNSALADAVTRWPDRVFLKIDGSSITFAEFEDSVGRLAGGLREVHGVERGDRVAVFMRNSLACEHTWFATNRLGAAWVPINTEFRGLGLVHAVRLADACIFIADEDLVDVLADALSSAGITAPIVVSGDARRDAGSLSELYRDSVAAVEVRHTDVSALLYTSGTTGRSKACVLSHRYFTSQARIAIRDFGLRDDDVLYCPFPLFHADATALTTVPALLLGATAAIGRRFSASRFWAEVRETGATVFDFMGATLSILAKAEPRPDDADNPVRLAWGVPVPETIETFEKRFGLTVVELYGSVEGNIPITQRFDQPRVPGSCGRVVEEFEVRIADDADETVPPGAVGELLIRPRVPYTMFSGYYENPQATTEAQRNMWFHSGDLAKMDEAGNVYFVGRKKEAIRRRGENISAFEVEESIREHPAVLDCAAFGVKSDLTEEEVMVAIVLQPGARATTEEEIWAFCYERMARFQVPRFIEFVDELPKTPTGKVEKFKLQEAGVGERTREFELPRATAAVG</sequence>
<evidence type="ECO:0000313" key="7">
    <source>
        <dbReference type="EMBL" id="MBU8821912.1"/>
    </source>
</evidence>
<evidence type="ECO:0000259" key="6">
    <source>
        <dbReference type="Pfam" id="PF13193"/>
    </source>
</evidence>
<evidence type="ECO:0000256" key="1">
    <source>
        <dbReference type="ARBA" id="ARBA00006432"/>
    </source>
</evidence>
<dbReference type="Gene3D" id="3.40.50.12780">
    <property type="entry name" value="N-terminal domain of ligase-like"/>
    <property type="match status" value="1"/>
</dbReference>
<dbReference type="InterPro" id="IPR042099">
    <property type="entry name" value="ANL_N_sf"/>
</dbReference>
<organism evidence="7 8">
    <name type="scientific">Mycolicibacterium goodii</name>
    <name type="common">Mycobacterium goodii</name>
    <dbReference type="NCBI Taxonomy" id="134601"/>
    <lineage>
        <taxon>Bacteria</taxon>
        <taxon>Bacillati</taxon>
        <taxon>Actinomycetota</taxon>
        <taxon>Actinomycetes</taxon>
        <taxon>Mycobacteriales</taxon>
        <taxon>Mycobacteriaceae</taxon>
        <taxon>Mycolicibacterium</taxon>
    </lineage>
</organism>